<comment type="caution">
    <text evidence="1">The sequence shown here is derived from an EMBL/GenBank/DDBJ whole genome shotgun (WGS) entry which is preliminary data.</text>
</comment>
<dbReference type="Proteomes" id="UP000635316">
    <property type="component" value="Unassembled WGS sequence"/>
</dbReference>
<dbReference type="SUPFAM" id="SSF46689">
    <property type="entry name" value="Homeodomain-like"/>
    <property type="match status" value="1"/>
</dbReference>
<gene>
    <name evidence="1" type="ORF">JHL22_05890</name>
</gene>
<evidence type="ECO:0000313" key="1">
    <source>
        <dbReference type="EMBL" id="MBK1780746.1"/>
    </source>
</evidence>
<dbReference type="EMBL" id="JAENGP010000005">
    <property type="protein sequence ID" value="MBK1780746.1"/>
    <property type="molecule type" value="Genomic_DNA"/>
</dbReference>
<protein>
    <submittedName>
        <fullName evidence="1">Uncharacterized protein</fullName>
    </submittedName>
</protein>
<dbReference type="SUPFAM" id="SSF52172">
    <property type="entry name" value="CheY-like"/>
    <property type="match status" value="1"/>
</dbReference>
<name>A0ABS1EEQ1_9BURK</name>
<dbReference type="RefSeq" id="WP_200234950.1">
    <property type="nucleotide sequence ID" value="NZ_JAENGP010000005.1"/>
</dbReference>
<proteinExistence type="predicted"/>
<keyword evidence="2" id="KW-1185">Reference proteome</keyword>
<reference evidence="1 2" key="1">
    <citation type="submission" date="2020-12" db="EMBL/GenBank/DDBJ databases">
        <authorList>
            <person name="Lu T."/>
            <person name="Wang Q."/>
            <person name="Han X."/>
        </authorList>
    </citation>
    <scope>NUCLEOTIDE SEQUENCE [LARGE SCALE GENOMIC DNA]</scope>
    <source>
        <strain evidence="1 2">WQ 585</strain>
    </source>
</reference>
<dbReference type="InterPro" id="IPR009057">
    <property type="entry name" value="Homeodomain-like_sf"/>
</dbReference>
<accession>A0ABS1EEQ1</accession>
<organism evidence="1 2">
    <name type="scientific">Advenella mandrilli</name>
    <dbReference type="NCBI Taxonomy" id="2800330"/>
    <lineage>
        <taxon>Bacteria</taxon>
        <taxon>Pseudomonadati</taxon>
        <taxon>Pseudomonadota</taxon>
        <taxon>Betaproteobacteria</taxon>
        <taxon>Burkholderiales</taxon>
        <taxon>Alcaligenaceae</taxon>
    </lineage>
</organism>
<dbReference type="InterPro" id="IPR011006">
    <property type="entry name" value="CheY-like_superfamily"/>
</dbReference>
<sequence length="265" mass="30024">MRECLDCGVLIVPAFEKRIRAFIETVNVNTRKLNLYPVSLTEDGCSADAFSVQEQFQESYPDPSVLSNLSQRLQRFDFILLPVSQDSLVWSRMLLQQTHTSLLPPVVALTKEIHPVAMYDLVCLGVADFAFEPDNIEELRVRLLMIMRHANEKQLLDGLMSPLLQDKIRGDTHRIINSVKSASKSITPVFEAETCCKELANQAKSYKEAKSVVVAHFEQFYITNALFRCGGNIAMAARASEKHRRAFWALMQKHGIKADSFKDMV</sequence>
<dbReference type="Gene3D" id="1.10.10.60">
    <property type="entry name" value="Homeodomain-like"/>
    <property type="match status" value="1"/>
</dbReference>
<evidence type="ECO:0000313" key="2">
    <source>
        <dbReference type="Proteomes" id="UP000635316"/>
    </source>
</evidence>